<dbReference type="FunFam" id="3.40.120.10:FF:000023">
    <property type="entry name" value="Phosphoacetylglucosamine mutase"/>
    <property type="match status" value="1"/>
</dbReference>
<dbReference type="FunFam" id="3.40.120.10:FF:000013">
    <property type="entry name" value="Phosphoacetylglucosamine mutase"/>
    <property type="match status" value="1"/>
</dbReference>
<comment type="catalytic activity">
    <reaction evidence="1">
        <text>N-acetyl-alpha-D-glucosamine 1-phosphate = N-acetyl-D-glucosamine 6-phosphate</text>
        <dbReference type="Rhea" id="RHEA:23804"/>
        <dbReference type="ChEBI" id="CHEBI:57513"/>
        <dbReference type="ChEBI" id="CHEBI:57776"/>
        <dbReference type="EC" id="5.4.2.3"/>
    </reaction>
</comment>
<comment type="cofactor">
    <cofactor evidence="2">
        <name>Mg(2+)</name>
        <dbReference type="ChEBI" id="CHEBI:18420"/>
    </cofactor>
</comment>
<dbReference type="Gene3D" id="3.40.120.10">
    <property type="entry name" value="Alpha-D-Glucose-1,6-Bisphosphate, subunit A, domain 3"/>
    <property type="match status" value="2"/>
</dbReference>
<evidence type="ECO:0000259" key="17">
    <source>
        <dbReference type="Pfam" id="PF00408"/>
    </source>
</evidence>
<keyword evidence="10" id="KW-0119">Carbohydrate metabolism</keyword>
<keyword evidence="9" id="KW-0413">Isomerase</keyword>
<evidence type="ECO:0000259" key="19">
    <source>
        <dbReference type="Pfam" id="PF21404"/>
    </source>
</evidence>
<feature type="region of interest" description="Disordered" evidence="15">
    <location>
        <begin position="165"/>
        <end position="191"/>
    </location>
</feature>
<evidence type="ECO:0000256" key="4">
    <source>
        <dbReference type="ARBA" id="ARBA00010231"/>
    </source>
</evidence>
<dbReference type="PROSITE" id="PS00710">
    <property type="entry name" value="PGM_PMM"/>
    <property type="match status" value="1"/>
</dbReference>
<dbReference type="Pfam" id="PF00408">
    <property type="entry name" value="PGM_PMM_IV"/>
    <property type="match status" value="1"/>
</dbReference>
<dbReference type="PANTHER" id="PTHR45955">
    <property type="entry name" value="PHOSPHOACETYLGLUCOSAMINE MUTASE"/>
    <property type="match status" value="1"/>
</dbReference>
<evidence type="ECO:0000259" key="18">
    <source>
        <dbReference type="Pfam" id="PF02878"/>
    </source>
</evidence>
<comment type="function">
    <text evidence="14">Catalyzes the conversion of GlcNAc-6-P into GlcNAc-1-P during the synthesis of uridine diphosphate/UDP-GlcNAc, which is a biosynthetic precursor of chitin and also supplies the amino sugars for N-linked oligosaccharides of glycoproteins.</text>
</comment>
<dbReference type="InterPro" id="IPR049023">
    <property type="entry name" value="AMG1_II"/>
</dbReference>
<feature type="domain" description="Phosphoacetylglucosamine mutase AMG1" evidence="20">
    <location>
        <begin position="525"/>
        <end position="564"/>
    </location>
</feature>
<keyword evidence="7" id="KW-0479">Metal-binding</keyword>
<dbReference type="CDD" id="cd03086">
    <property type="entry name" value="PGM3"/>
    <property type="match status" value="1"/>
</dbReference>
<evidence type="ECO:0000256" key="2">
    <source>
        <dbReference type="ARBA" id="ARBA00001946"/>
    </source>
</evidence>
<dbReference type="GO" id="GO:0006048">
    <property type="term" value="P:UDP-N-acetylglucosamine biosynthetic process"/>
    <property type="evidence" value="ECO:0007669"/>
    <property type="project" value="UniProtKB-UniPathway"/>
</dbReference>
<feature type="transmembrane region" description="Helical" evidence="16">
    <location>
        <begin position="48"/>
        <end position="69"/>
    </location>
</feature>
<dbReference type="GeneID" id="19241530"/>
<dbReference type="EMBL" id="KE720879">
    <property type="protein sequence ID" value="ERF74412.1"/>
    <property type="molecule type" value="Genomic_DNA"/>
</dbReference>
<dbReference type="AlphaFoldDB" id="U1GA77"/>
<dbReference type="EC" id="5.4.2.3" evidence="5"/>
<dbReference type="Pfam" id="PF21405">
    <property type="entry name" value="AMG1_II"/>
    <property type="match status" value="1"/>
</dbReference>
<dbReference type="InterPro" id="IPR007217">
    <property type="entry name" value="Per1-like"/>
</dbReference>
<proteinExistence type="inferred from homology"/>
<evidence type="ECO:0000256" key="6">
    <source>
        <dbReference type="ARBA" id="ARBA00022553"/>
    </source>
</evidence>
<reference evidence="22" key="1">
    <citation type="journal article" date="2014" name="BMC Genomics">
        <title>Genome characteristics reveal the impact of lichenization on lichen-forming fungus Endocarpon pusillum Hedwig (Verrucariales, Ascomycota).</title>
        <authorList>
            <person name="Wang Y.-Y."/>
            <person name="Liu B."/>
            <person name="Zhang X.-Y."/>
            <person name="Zhou Q.-M."/>
            <person name="Zhang T."/>
            <person name="Li H."/>
            <person name="Yu Y.-F."/>
            <person name="Zhang X.-L."/>
            <person name="Hao X.-Y."/>
            <person name="Wang M."/>
            <person name="Wang L."/>
            <person name="Wei J.-C."/>
        </authorList>
    </citation>
    <scope>NUCLEOTIDE SEQUENCE [LARGE SCALE GENOMIC DNA]</scope>
    <source>
        <strain evidence="22">Z07020 / HMAS-L-300199</strain>
    </source>
</reference>
<dbReference type="GO" id="GO:0005975">
    <property type="term" value="P:carbohydrate metabolic process"/>
    <property type="evidence" value="ECO:0007669"/>
    <property type="project" value="InterPro"/>
</dbReference>
<feature type="domain" description="Alpha-D-phosphohexomutase C-terminal" evidence="17">
    <location>
        <begin position="733"/>
        <end position="807"/>
    </location>
</feature>
<dbReference type="SUPFAM" id="SSF55957">
    <property type="entry name" value="Phosphoglucomutase, C-terminal domain"/>
    <property type="match status" value="1"/>
</dbReference>
<evidence type="ECO:0000256" key="13">
    <source>
        <dbReference type="ARBA" id="ARBA00032065"/>
    </source>
</evidence>
<accession>U1GA77</accession>
<dbReference type="HOGENOM" id="CLU_344842_0_0_1"/>
<dbReference type="OMA" id="VLDDGCC"/>
<keyword evidence="22" id="KW-1185">Reference proteome</keyword>
<dbReference type="Pfam" id="PF21404">
    <property type="entry name" value="AMG1_III"/>
    <property type="match status" value="1"/>
</dbReference>
<evidence type="ECO:0000259" key="20">
    <source>
        <dbReference type="Pfam" id="PF21405"/>
    </source>
</evidence>
<feature type="domain" description="Phosphoacetylglucosamine mutase AMG1" evidence="19">
    <location>
        <begin position="578"/>
        <end position="717"/>
    </location>
</feature>
<dbReference type="eggNOG" id="KOG2537">
    <property type="taxonomic scope" value="Eukaryota"/>
</dbReference>
<dbReference type="GO" id="GO:0016020">
    <property type="term" value="C:membrane"/>
    <property type="evidence" value="ECO:0007669"/>
    <property type="project" value="GOC"/>
</dbReference>
<dbReference type="SUPFAM" id="SSF53738">
    <property type="entry name" value="Phosphoglucomutase, first 3 domains"/>
    <property type="match status" value="3"/>
</dbReference>
<feature type="transmembrane region" description="Helical" evidence="16">
    <location>
        <begin position="104"/>
        <end position="124"/>
    </location>
</feature>
<evidence type="ECO:0000256" key="14">
    <source>
        <dbReference type="ARBA" id="ARBA00059527"/>
    </source>
</evidence>
<dbReference type="eggNOG" id="KOG2970">
    <property type="taxonomic scope" value="Eukaryota"/>
</dbReference>
<dbReference type="Gene3D" id="3.30.310.50">
    <property type="entry name" value="Alpha-D-phosphohexomutase, C-terminal domain"/>
    <property type="match status" value="1"/>
</dbReference>
<keyword evidence="16" id="KW-1133">Transmembrane helix</keyword>
<evidence type="ECO:0000256" key="16">
    <source>
        <dbReference type="SAM" id="Phobius"/>
    </source>
</evidence>
<dbReference type="GO" id="GO:0004610">
    <property type="term" value="F:phosphoacetylglucosamine mutase activity"/>
    <property type="evidence" value="ECO:0007669"/>
    <property type="project" value="UniProtKB-EC"/>
</dbReference>
<dbReference type="Pfam" id="PF04080">
    <property type="entry name" value="Per1"/>
    <property type="match status" value="1"/>
</dbReference>
<evidence type="ECO:0000256" key="1">
    <source>
        <dbReference type="ARBA" id="ARBA00000558"/>
    </source>
</evidence>
<comment type="pathway">
    <text evidence="3">Nucleotide-sugar biosynthesis; UDP-N-acetyl-alpha-D-glucosamine biosynthesis; N-acetyl-alpha-D-glucosamine 1-phosphate from alpha-D-glucosamine 6-phosphate (route I): step 2/2.</text>
</comment>
<dbReference type="PANTHER" id="PTHR45955:SF1">
    <property type="entry name" value="PHOSPHOACETYLGLUCOSAMINE MUTASE"/>
    <property type="match status" value="1"/>
</dbReference>
<gene>
    <name evidence="21" type="ORF">EPUS_06590</name>
</gene>
<evidence type="ECO:0000256" key="9">
    <source>
        <dbReference type="ARBA" id="ARBA00023235"/>
    </source>
</evidence>
<dbReference type="InterPro" id="IPR036900">
    <property type="entry name" value="A-D-PHexomutase_C_sf"/>
</dbReference>
<keyword evidence="16" id="KW-0812">Transmembrane</keyword>
<evidence type="ECO:0000256" key="11">
    <source>
        <dbReference type="ARBA" id="ARBA00023316"/>
    </source>
</evidence>
<evidence type="ECO:0000256" key="8">
    <source>
        <dbReference type="ARBA" id="ARBA00022842"/>
    </source>
</evidence>
<name>U1GA77_ENDPU</name>
<evidence type="ECO:0000256" key="15">
    <source>
        <dbReference type="SAM" id="MobiDB-lite"/>
    </source>
</evidence>
<keyword evidence="8" id="KW-0460">Magnesium</keyword>
<keyword evidence="11" id="KW-0961">Cell wall biogenesis/degradation</keyword>
<dbReference type="Pfam" id="PF02878">
    <property type="entry name" value="PGM_PMM_I"/>
    <property type="match status" value="2"/>
</dbReference>
<sequence>MIFHSRDFNLTEKLDYYAAGASVFYGLYYTPIRVFRLEQSKKERLLNIWTWTCLALYAAHVSYLTFWRWDYTYNMAANVVAGIVQNILWSWFSITRYRKMHKIWAAWPGLIVAWIVFAMSFELLDFPPVGGMIDAHSLWHLGTVLPTYWWYNFLLKDAQEDMAVSSSSSSTSSSDEEDRRPRPRTRRQSSISQILPALGEVPAYPPSERFFDPPRPPKVFRDRLGLSPLRSRPKAETMDSIFNQPKPVVKIQDEVKSALVQNAAPYPLPEGKRFQYGTAGFRMKADLGLDHVVYAVGIVAALRSKRRNEATIGVMITASHNPAEDNGVKVVDPMGDMLEQEWEEYATKLANTENALFGDVYEKLTNDLLVDPVHQVHTRKSRVVFARDTRASGPHLIKALKASLDALHVEYTDYGILTTPMLHHMVRCHNTKNSPRPFGEASEAGYYKKMANAFKKAMYGRKIKGHLTVDCANGVGGPKLHDLLKYLPNASNDGIDIKVVNDDVIKPEALNYEVMLSVACNNSLLIIFQCGADYVKTKQRAPPSSNAVPFERCCSLDGDADRIVYYFIDDNKEFHLLDGDRIATLAANFIADQARIAGIGDKLKIGVVQTAYANGASTEYIQKVMKLPVDCTPTGVKHLHHAAKRFDIGVYFEANGHGTVLFNDNAIDIIKSHDPQSPGQKHALESLDALTDLINQAVGDALSDMLLTEVALAHRAWSPQDWMNTYIDLPNKLVRVVVPDRNVFKAVDAERRLESPAGAQARIDHYVNLTNRGRAFARASGTEDAVRVYAEAHSARDAEKLANQVAEVVEAYGMRAASKS</sequence>
<evidence type="ECO:0000256" key="5">
    <source>
        <dbReference type="ARBA" id="ARBA00012731"/>
    </source>
</evidence>
<evidence type="ECO:0000313" key="21">
    <source>
        <dbReference type="EMBL" id="ERF74412.1"/>
    </source>
</evidence>
<dbReference type="InterPro" id="IPR005843">
    <property type="entry name" value="A-D-PHexomutase_C"/>
</dbReference>
<dbReference type="InterPro" id="IPR049022">
    <property type="entry name" value="AMG1_III"/>
</dbReference>
<organism evidence="21 22">
    <name type="scientific">Endocarpon pusillum (strain Z07020 / HMAS-L-300199)</name>
    <name type="common">Lichen-forming fungus</name>
    <dbReference type="NCBI Taxonomy" id="1263415"/>
    <lineage>
        <taxon>Eukaryota</taxon>
        <taxon>Fungi</taxon>
        <taxon>Dikarya</taxon>
        <taxon>Ascomycota</taxon>
        <taxon>Pezizomycotina</taxon>
        <taxon>Eurotiomycetes</taxon>
        <taxon>Chaetothyriomycetidae</taxon>
        <taxon>Verrucariales</taxon>
        <taxon>Verrucariaceae</taxon>
        <taxon>Endocarpon</taxon>
    </lineage>
</organism>
<dbReference type="InterPro" id="IPR016066">
    <property type="entry name" value="A-D-PHexomutase_CS"/>
</dbReference>
<dbReference type="InterPro" id="IPR005844">
    <property type="entry name" value="A-D-PHexomutase_a/b/a-I"/>
</dbReference>
<dbReference type="UniPathway" id="UPA00113">
    <property type="reaction ID" value="UER00530"/>
</dbReference>
<feature type="domain" description="Alpha-D-phosphohexomutase alpha/beta/alpha" evidence="18">
    <location>
        <begin position="307"/>
        <end position="351"/>
    </location>
</feature>
<dbReference type="Proteomes" id="UP000019373">
    <property type="component" value="Unassembled WGS sequence"/>
</dbReference>
<dbReference type="GO" id="GO:0006506">
    <property type="term" value="P:GPI anchor biosynthetic process"/>
    <property type="evidence" value="ECO:0007669"/>
    <property type="project" value="InterPro"/>
</dbReference>
<dbReference type="InterPro" id="IPR016055">
    <property type="entry name" value="A-D-PHexomutase_a/b/a-I/II/III"/>
</dbReference>
<keyword evidence="6" id="KW-0597">Phosphoprotein</keyword>
<evidence type="ECO:0000256" key="3">
    <source>
        <dbReference type="ARBA" id="ARBA00004865"/>
    </source>
</evidence>
<dbReference type="OrthoDB" id="1928at2759"/>
<protein>
    <recommendedName>
        <fullName evidence="5">phosphoacetylglucosamine mutase</fullName>
        <ecNumber evidence="5">5.4.2.3</ecNumber>
    </recommendedName>
    <alternativeName>
        <fullName evidence="13">Acetylglucosamine phosphomutase</fullName>
    </alternativeName>
    <alternativeName>
        <fullName evidence="12">N-acetylglucosamine-phosphate mutase</fullName>
    </alternativeName>
</protein>
<keyword evidence="16" id="KW-0472">Membrane</keyword>
<dbReference type="GO" id="GO:0071555">
    <property type="term" value="P:cell wall organization"/>
    <property type="evidence" value="ECO:0007669"/>
    <property type="project" value="UniProtKB-KW"/>
</dbReference>
<evidence type="ECO:0000256" key="12">
    <source>
        <dbReference type="ARBA" id="ARBA00031926"/>
    </source>
</evidence>
<dbReference type="FunFam" id="3.30.310.50:FF:000003">
    <property type="entry name" value="Phosphoacetylglucosamine mutase"/>
    <property type="match status" value="1"/>
</dbReference>
<dbReference type="InterPro" id="IPR016657">
    <property type="entry name" value="PAGM"/>
</dbReference>
<feature type="transmembrane region" description="Helical" evidence="16">
    <location>
        <begin position="16"/>
        <end position="36"/>
    </location>
</feature>
<evidence type="ECO:0000313" key="22">
    <source>
        <dbReference type="Proteomes" id="UP000019373"/>
    </source>
</evidence>
<feature type="transmembrane region" description="Helical" evidence="16">
    <location>
        <begin position="75"/>
        <end position="92"/>
    </location>
</feature>
<dbReference type="RefSeq" id="XP_007799929.1">
    <property type="nucleotide sequence ID" value="XM_007801738.1"/>
</dbReference>
<dbReference type="GO" id="GO:0000287">
    <property type="term" value="F:magnesium ion binding"/>
    <property type="evidence" value="ECO:0007669"/>
    <property type="project" value="InterPro"/>
</dbReference>
<evidence type="ECO:0000256" key="10">
    <source>
        <dbReference type="ARBA" id="ARBA00023277"/>
    </source>
</evidence>
<comment type="similarity">
    <text evidence="4">Belongs to the phosphohexose mutase family.</text>
</comment>
<evidence type="ECO:0000256" key="7">
    <source>
        <dbReference type="ARBA" id="ARBA00022723"/>
    </source>
</evidence>
<feature type="domain" description="Alpha-D-phosphohexomutase alpha/beta/alpha" evidence="18">
    <location>
        <begin position="378"/>
        <end position="432"/>
    </location>
</feature>